<evidence type="ECO:0000256" key="2">
    <source>
        <dbReference type="ARBA" id="ARBA00008642"/>
    </source>
</evidence>
<dbReference type="InterPro" id="IPR004655">
    <property type="entry name" value="FabH"/>
</dbReference>
<evidence type="ECO:0000259" key="14">
    <source>
        <dbReference type="Pfam" id="PF08545"/>
    </source>
</evidence>
<proteinExistence type="inferred from homology"/>
<keyword evidence="8 12" id="KW-0443">Lipid metabolism</keyword>
<comment type="catalytic activity">
    <reaction evidence="11">
        <text>malonyl-[ACP] + acetyl-CoA + H(+) = 3-oxobutanoyl-[ACP] + CO2 + CoA</text>
        <dbReference type="Rhea" id="RHEA:12080"/>
        <dbReference type="Rhea" id="RHEA-COMP:9623"/>
        <dbReference type="Rhea" id="RHEA-COMP:9625"/>
        <dbReference type="ChEBI" id="CHEBI:15378"/>
        <dbReference type="ChEBI" id="CHEBI:16526"/>
        <dbReference type="ChEBI" id="CHEBI:57287"/>
        <dbReference type="ChEBI" id="CHEBI:57288"/>
        <dbReference type="ChEBI" id="CHEBI:78449"/>
        <dbReference type="ChEBI" id="CHEBI:78450"/>
        <dbReference type="EC" id="2.3.1.180"/>
    </reaction>
    <physiologicalReaction direction="left-to-right" evidence="11">
        <dbReference type="Rhea" id="RHEA:12081"/>
    </physiologicalReaction>
</comment>
<evidence type="ECO:0000256" key="8">
    <source>
        <dbReference type="ARBA" id="ARBA00023098"/>
    </source>
</evidence>
<dbReference type="GO" id="GO:0044550">
    <property type="term" value="P:secondary metabolite biosynthetic process"/>
    <property type="evidence" value="ECO:0007669"/>
    <property type="project" value="TreeGrafter"/>
</dbReference>
<dbReference type="GO" id="GO:0006633">
    <property type="term" value="P:fatty acid biosynthetic process"/>
    <property type="evidence" value="ECO:0007669"/>
    <property type="project" value="UniProtKB-UniRule"/>
</dbReference>
<dbReference type="CDD" id="cd00830">
    <property type="entry name" value="KAS_III"/>
    <property type="match status" value="1"/>
</dbReference>
<feature type="active site" evidence="12">
    <location>
        <position position="285"/>
    </location>
</feature>
<dbReference type="PANTHER" id="PTHR34069">
    <property type="entry name" value="3-OXOACYL-[ACYL-CARRIER-PROTEIN] SYNTHASE 3"/>
    <property type="match status" value="1"/>
</dbReference>
<dbReference type="GO" id="GO:0004315">
    <property type="term" value="F:3-oxoacyl-[acyl-carrier-protein] synthase activity"/>
    <property type="evidence" value="ECO:0007669"/>
    <property type="project" value="InterPro"/>
</dbReference>
<comment type="caution">
    <text evidence="15">The sequence shown here is derived from an EMBL/GenBank/DDBJ whole genome shotgun (WGS) entry which is preliminary data.</text>
</comment>
<name>A0A523RZQ5_UNCAE</name>
<evidence type="ECO:0000256" key="7">
    <source>
        <dbReference type="ARBA" id="ARBA00022832"/>
    </source>
</evidence>
<dbReference type="GO" id="GO:0033818">
    <property type="term" value="F:beta-ketoacyl-acyl-carrier-protein synthase III activity"/>
    <property type="evidence" value="ECO:0007669"/>
    <property type="project" value="UniProtKB-UniRule"/>
</dbReference>
<dbReference type="PANTHER" id="PTHR34069:SF2">
    <property type="entry name" value="BETA-KETOACYL-[ACYL-CARRIER-PROTEIN] SYNTHASE III"/>
    <property type="match status" value="1"/>
</dbReference>
<evidence type="ECO:0000256" key="12">
    <source>
        <dbReference type="HAMAP-Rule" id="MF_01815"/>
    </source>
</evidence>
<feature type="domain" description="Beta-ketoacyl-[acyl-carrier-protein] synthase III C-terminal" evidence="13">
    <location>
        <begin position="239"/>
        <end position="328"/>
    </location>
</feature>
<feature type="active site" evidence="12">
    <location>
        <position position="255"/>
    </location>
</feature>
<evidence type="ECO:0000256" key="9">
    <source>
        <dbReference type="ARBA" id="ARBA00023160"/>
    </source>
</evidence>
<dbReference type="Pfam" id="PF08541">
    <property type="entry name" value="ACP_syn_III_C"/>
    <property type="match status" value="1"/>
</dbReference>
<comment type="function">
    <text evidence="12">Catalyzes the condensation reaction of fatty acid synthesis by the addition to an acyl acceptor of two carbons from malonyl-ACP. Catalyzes the first condensation reaction which initiates fatty acid synthesis and may therefore play a role in governing the total rate of fatty acid production. Possesses both acetoacetyl-ACP synthase and acetyl transacylase activities. Its substrate specificity determines the biosynthesis of branched-chain and/or straight-chain of fatty acids.</text>
</comment>
<feature type="domain" description="Beta-ketoacyl-[acyl-carrier-protein] synthase III N-terminal" evidence="14">
    <location>
        <begin position="109"/>
        <end position="187"/>
    </location>
</feature>
<comment type="pathway">
    <text evidence="1 12">Lipid metabolism; fatty acid biosynthesis.</text>
</comment>
<comment type="subcellular location">
    <subcellularLocation>
        <location evidence="12">Cytoplasm</location>
    </subcellularLocation>
</comment>
<evidence type="ECO:0000256" key="5">
    <source>
        <dbReference type="ARBA" id="ARBA00022516"/>
    </source>
</evidence>
<keyword evidence="5 12" id="KW-0444">Lipid biosynthesis</keyword>
<keyword evidence="6 12" id="KW-0808">Transferase</keyword>
<dbReference type="SUPFAM" id="SSF53901">
    <property type="entry name" value="Thiolase-like"/>
    <property type="match status" value="1"/>
</dbReference>
<dbReference type="InterPro" id="IPR013751">
    <property type="entry name" value="ACP_syn_III_N"/>
</dbReference>
<evidence type="ECO:0000256" key="1">
    <source>
        <dbReference type="ARBA" id="ARBA00005194"/>
    </source>
</evidence>
<keyword evidence="4 12" id="KW-0963">Cytoplasm</keyword>
<dbReference type="AlphaFoldDB" id="A0A523RZQ5"/>
<dbReference type="UniPathway" id="UPA00094"/>
<dbReference type="Gene3D" id="3.40.47.10">
    <property type="match status" value="1"/>
</dbReference>
<evidence type="ECO:0000256" key="4">
    <source>
        <dbReference type="ARBA" id="ARBA00022490"/>
    </source>
</evidence>
<feature type="active site" evidence="12">
    <location>
        <position position="115"/>
    </location>
</feature>
<evidence type="ECO:0000256" key="10">
    <source>
        <dbReference type="ARBA" id="ARBA00023315"/>
    </source>
</evidence>
<evidence type="ECO:0000313" key="16">
    <source>
        <dbReference type="Proteomes" id="UP000316360"/>
    </source>
</evidence>
<keyword evidence="7 12" id="KW-0276">Fatty acid metabolism</keyword>
<reference evidence="15 16" key="1">
    <citation type="submission" date="2019-03" db="EMBL/GenBank/DDBJ databases">
        <title>Metabolic potential of uncultured bacteria and archaea associated with petroleum seepage in deep-sea sediments.</title>
        <authorList>
            <person name="Dong X."/>
            <person name="Hubert C."/>
        </authorList>
    </citation>
    <scope>NUCLEOTIDE SEQUENCE [LARGE SCALE GENOMIC DNA]</scope>
    <source>
        <strain evidence="15">E44_bin7</strain>
    </source>
</reference>
<dbReference type="GO" id="GO:0005737">
    <property type="term" value="C:cytoplasm"/>
    <property type="evidence" value="ECO:0007669"/>
    <property type="project" value="UniProtKB-SubCell"/>
</dbReference>
<keyword evidence="12" id="KW-0511">Multifunctional enzyme</keyword>
<evidence type="ECO:0000313" key="15">
    <source>
        <dbReference type="EMBL" id="TET11266.1"/>
    </source>
</evidence>
<keyword evidence="9 12" id="KW-0275">Fatty acid biosynthesis</keyword>
<dbReference type="NCBIfam" id="NF006829">
    <property type="entry name" value="PRK09352.1"/>
    <property type="match status" value="1"/>
</dbReference>
<comment type="similarity">
    <text evidence="2 12">Belongs to the thiolase-like superfamily. FabH family.</text>
</comment>
<dbReference type="HAMAP" id="MF_01815">
    <property type="entry name" value="FabH"/>
    <property type="match status" value="1"/>
</dbReference>
<protein>
    <recommendedName>
        <fullName evidence="3 12">Beta-ketoacyl-[acyl-carrier-protein] synthase III</fullName>
        <shortName evidence="12">Beta-ketoacyl-ACP synthase III</shortName>
        <shortName evidence="12">KAS III</shortName>
        <ecNumber evidence="3 12">2.3.1.180</ecNumber>
    </recommendedName>
    <alternativeName>
        <fullName evidence="12">3-oxoacyl-[acyl-carrier-protein] synthase 3</fullName>
    </alternativeName>
    <alternativeName>
        <fullName evidence="12">3-oxoacyl-[acyl-carrier-protein] synthase III</fullName>
    </alternativeName>
</protein>
<organism evidence="15 16">
    <name type="scientific">Aerophobetes bacterium</name>
    <dbReference type="NCBI Taxonomy" id="2030807"/>
    <lineage>
        <taxon>Bacteria</taxon>
        <taxon>Candidatus Aerophobota</taxon>
    </lineage>
</organism>
<dbReference type="InterPro" id="IPR016039">
    <property type="entry name" value="Thiolase-like"/>
</dbReference>
<accession>A0A523RZQ5</accession>
<evidence type="ECO:0000256" key="11">
    <source>
        <dbReference type="ARBA" id="ARBA00051096"/>
    </source>
</evidence>
<comment type="subunit">
    <text evidence="12">Homodimer.</text>
</comment>
<dbReference type="Proteomes" id="UP000316360">
    <property type="component" value="Unassembled WGS sequence"/>
</dbReference>
<dbReference type="EC" id="2.3.1.180" evidence="3 12"/>
<dbReference type="Pfam" id="PF08545">
    <property type="entry name" value="ACP_syn_III"/>
    <property type="match status" value="1"/>
</dbReference>
<comment type="domain">
    <text evidence="12">The last Arg residue of the ACP-binding site is essential for the weak association between ACP/AcpP and FabH.</text>
</comment>
<gene>
    <name evidence="12" type="primary">fabH</name>
    <name evidence="15" type="ORF">E3J84_03090</name>
</gene>
<feature type="region of interest" description="ACP-binding" evidence="12">
    <location>
        <begin position="256"/>
        <end position="260"/>
    </location>
</feature>
<sequence length="328" mass="35521">MKMRKSSIVGTGSYIPKRVLTNADLEKMVDTSDEWITTRTGIKERRIVDKDEAASDLAYKASMKAMKAANIKPEELDMIIVATITPDMIFPATACVLQKKLGVRKIAAFDLEVACSGFLYGISIASQFIATGMYDTILIVAAEVLSKIVDWQDRNTCVLFADGAGAVVLKPSEGGNQIISSCLGADGEGADLVGVPAGGSRLPASLETVRNRQHYMKMNGNGLFKEAVKTMVQAADISLQKGGLTYKDIDFFIPHQANIRIIKAVAKRMGLSMDKVCINLDRYGNMSAASVAVALDEAVREKRIKRGDKILLTCFGGGLSWASLVIEW</sequence>
<dbReference type="InterPro" id="IPR013747">
    <property type="entry name" value="ACP_syn_III_C"/>
</dbReference>
<evidence type="ECO:0000256" key="3">
    <source>
        <dbReference type="ARBA" id="ARBA00012333"/>
    </source>
</evidence>
<evidence type="ECO:0000259" key="13">
    <source>
        <dbReference type="Pfam" id="PF08541"/>
    </source>
</evidence>
<keyword evidence="10 12" id="KW-0012">Acyltransferase</keyword>
<dbReference type="FunFam" id="3.40.47.10:FF:000004">
    <property type="entry name" value="3-oxoacyl-[acyl-carrier-protein] synthase 3"/>
    <property type="match status" value="1"/>
</dbReference>
<dbReference type="EMBL" id="SOKJ01000166">
    <property type="protein sequence ID" value="TET11266.1"/>
    <property type="molecule type" value="Genomic_DNA"/>
</dbReference>
<evidence type="ECO:0000256" key="6">
    <source>
        <dbReference type="ARBA" id="ARBA00022679"/>
    </source>
</evidence>
<dbReference type="NCBIfam" id="TIGR00747">
    <property type="entry name" value="fabH"/>
    <property type="match status" value="1"/>
</dbReference>